<dbReference type="Proteomes" id="UP000318521">
    <property type="component" value="Unassembled WGS sequence"/>
</dbReference>
<organism evidence="3 4">
    <name type="scientific">Alkalicoccobacillus porphyridii</name>
    <dbReference type="NCBI Taxonomy" id="2597270"/>
    <lineage>
        <taxon>Bacteria</taxon>
        <taxon>Bacillati</taxon>
        <taxon>Bacillota</taxon>
        <taxon>Bacilli</taxon>
        <taxon>Bacillales</taxon>
        <taxon>Bacillaceae</taxon>
        <taxon>Alkalicoccobacillus</taxon>
    </lineage>
</organism>
<reference evidence="3 4" key="1">
    <citation type="submission" date="2019-07" db="EMBL/GenBank/DDBJ databases">
        <authorList>
            <person name="Park Y.J."/>
            <person name="Jeong S.E."/>
            <person name="Jung H.S."/>
        </authorList>
    </citation>
    <scope>NUCLEOTIDE SEQUENCE [LARGE SCALE GENOMIC DNA]</scope>
    <source>
        <strain evidence="4">P16(2019)</strain>
    </source>
</reference>
<evidence type="ECO:0000256" key="1">
    <source>
        <dbReference type="SAM" id="Phobius"/>
    </source>
</evidence>
<feature type="transmembrane region" description="Helical" evidence="1">
    <location>
        <begin position="7"/>
        <end position="31"/>
    </location>
</feature>
<keyword evidence="1" id="KW-1133">Transmembrane helix</keyword>
<feature type="transmembrane region" description="Helical" evidence="1">
    <location>
        <begin position="94"/>
        <end position="124"/>
    </location>
</feature>
<keyword evidence="4" id="KW-1185">Reference proteome</keyword>
<protein>
    <submittedName>
        <fullName evidence="3">DUF4064 domain-containing protein</fullName>
    </submittedName>
</protein>
<evidence type="ECO:0000313" key="3">
    <source>
        <dbReference type="EMBL" id="TSB45005.1"/>
    </source>
</evidence>
<keyword evidence="1" id="KW-0472">Membrane</keyword>
<evidence type="ECO:0000313" key="4">
    <source>
        <dbReference type="Proteomes" id="UP000318521"/>
    </source>
</evidence>
<gene>
    <name evidence="3" type="ORF">FN960_18715</name>
</gene>
<dbReference type="OrthoDB" id="2357232at2"/>
<feature type="transmembrane region" description="Helical" evidence="1">
    <location>
        <begin position="64"/>
        <end position="87"/>
    </location>
</feature>
<accession>A0A553ZUL1</accession>
<dbReference type="Pfam" id="PF13273">
    <property type="entry name" value="DUF4064"/>
    <property type="match status" value="1"/>
</dbReference>
<sequence length="134" mass="14868">MNRTTEIVLGTVGSTLHLICTVIAFMVYRFIFSLNADLQETNQQFIADHGIWQEGGYYFNGVNLFLSLMLMIYIGSLVLGIIATVFVKKRTIMAGVFFLISGVISLVTFIPAILYIIAGVMALVRKPTPKQLNS</sequence>
<name>A0A553ZUL1_9BACI</name>
<dbReference type="RefSeq" id="WP_143850397.1">
    <property type="nucleotide sequence ID" value="NZ_VLXZ01000016.1"/>
</dbReference>
<comment type="caution">
    <text evidence="3">The sequence shown here is derived from an EMBL/GenBank/DDBJ whole genome shotgun (WGS) entry which is preliminary data.</text>
</comment>
<feature type="domain" description="DUF4064" evidence="2">
    <location>
        <begin position="2"/>
        <end position="108"/>
    </location>
</feature>
<dbReference type="AlphaFoldDB" id="A0A553ZUL1"/>
<dbReference type="InterPro" id="IPR025273">
    <property type="entry name" value="DUF4064"/>
</dbReference>
<proteinExistence type="predicted"/>
<evidence type="ECO:0000259" key="2">
    <source>
        <dbReference type="Pfam" id="PF13273"/>
    </source>
</evidence>
<dbReference type="EMBL" id="VLXZ01000016">
    <property type="protein sequence ID" value="TSB45005.1"/>
    <property type="molecule type" value="Genomic_DNA"/>
</dbReference>
<keyword evidence="1" id="KW-0812">Transmembrane</keyword>